<protein>
    <submittedName>
        <fullName evidence="10">Protocadherin-1</fullName>
    </submittedName>
</protein>
<feature type="transmembrane region" description="Helical" evidence="9">
    <location>
        <begin position="1158"/>
        <end position="1180"/>
    </location>
</feature>
<evidence type="ECO:0000256" key="6">
    <source>
        <dbReference type="ARBA" id="ARBA00023136"/>
    </source>
</evidence>
<proteinExistence type="predicted"/>
<dbReference type="GO" id="GO:0007156">
    <property type="term" value="P:homophilic cell adhesion via plasma membrane adhesion molecules"/>
    <property type="evidence" value="ECO:0007669"/>
    <property type="project" value="InterPro"/>
</dbReference>
<dbReference type="CDD" id="cd11304">
    <property type="entry name" value="Cadherin_repeat"/>
    <property type="match status" value="5"/>
</dbReference>
<evidence type="ECO:0000256" key="9">
    <source>
        <dbReference type="SAM" id="Phobius"/>
    </source>
</evidence>
<keyword evidence="6 9" id="KW-0472">Membrane</keyword>
<evidence type="ECO:0000256" key="8">
    <source>
        <dbReference type="SAM" id="MobiDB-lite"/>
    </source>
</evidence>
<organism evidence="10">
    <name type="scientific">Schistosoma haematobium</name>
    <name type="common">Blood fluke</name>
    <dbReference type="NCBI Taxonomy" id="6185"/>
    <lineage>
        <taxon>Eukaryota</taxon>
        <taxon>Metazoa</taxon>
        <taxon>Spiralia</taxon>
        <taxon>Lophotrochozoa</taxon>
        <taxon>Platyhelminthes</taxon>
        <taxon>Trematoda</taxon>
        <taxon>Digenea</taxon>
        <taxon>Strigeidida</taxon>
        <taxon>Schistosomatoidea</taxon>
        <taxon>Schistosomatidae</taxon>
        <taxon>Schistosoma</taxon>
    </lineage>
</organism>
<keyword evidence="2 9" id="KW-0812">Transmembrane</keyword>
<keyword evidence="4" id="KW-0106">Calcium</keyword>
<feature type="compositionally biased region" description="Basic and acidic residues" evidence="8">
    <location>
        <begin position="899"/>
        <end position="917"/>
    </location>
</feature>
<keyword evidence="5 9" id="KW-1133">Transmembrane helix</keyword>
<feature type="compositionally biased region" description="Low complexity" evidence="8">
    <location>
        <begin position="1217"/>
        <end position="1227"/>
    </location>
</feature>
<evidence type="ECO:0000313" key="10">
    <source>
        <dbReference type="EMBL" id="KGB36409.1"/>
    </source>
</evidence>
<dbReference type="SMART" id="SM00112">
    <property type="entry name" value="CA"/>
    <property type="match status" value="5"/>
</dbReference>
<evidence type="ECO:0000256" key="5">
    <source>
        <dbReference type="ARBA" id="ARBA00022989"/>
    </source>
</evidence>
<feature type="transmembrane region" description="Helical" evidence="9">
    <location>
        <begin position="6"/>
        <end position="23"/>
    </location>
</feature>
<comment type="subcellular location">
    <subcellularLocation>
        <location evidence="1">Membrane</location>
        <topology evidence="1">Single-pass membrane protein</topology>
    </subcellularLocation>
</comment>
<dbReference type="Gene3D" id="2.60.40.60">
    <property type="entry name" value="Cadherins"/>
    <property type="match status" value="6"/>
</dbReference>
<dbReference type="InterPro" id="IPR020894">
    <property type="entry name" value="Cadherin_CS"/>
</dbReference>
<evidence type="ECO:0000256" key="3">
    <source>
        <dbReference type="ARBA" id="ARBA00022737"/>
    </source>
</evidence>
<dbReference type="PROSITE" id="PS50268">
    <property type="entry name" value="CADHERIN_2"/>
    <property type="match status" value="6"/>
</dbReference>
<dbReference type="PRINTS" id="PR00205">
    <property type="entry name" value="CADHERIN"/>
</dbReference>
<keyword evidence="3" id="KW-0677">Repeat</keyword>
<evidence type="ECO:0000256" key="7">
    <source>
        <dbReference type="ARBA" id="ARBA00023180"/>
    </source>
</evidence>
<sequence length="1501" mass="169100">MYNLLIIYQIILYLIVVFLKFSISQLFERVTVQENIPLNTVIFDLKPMLERYMNGHLSPLSSSQSSVSHNRNITAFANQQETFWPFILDEFLIKLAKPLDREVICLLQTESLRHSVNRNDPSIASYSDTSQVCIPGACCKLLHVNIITSPTELPTPFYIQVAVQDINDNPPRFPPLHTPYILIREDIKLDEKIWLPQAFDADSDQFSVAEYRTINWVHGNQSHFRLGVSDSNDLNNDFISGVHEIPNSINLNSHLGKPYLTITEGLDRELVDLYSFTLIAIDGGGNIPVSNAPDMNKALTGSVSIIIKISDVNDNHPTFEQNTYRAEVAENSVTSPIIEFILFDRDIGDNGRVTIVIDDPTGQAQHLFRIILQPSQNSNLKLYSHTGFPNSPPQQSNNPAGTYYKGSLQIISPLDAERHLNLLRFHLVATDHGQPILSSRCEIQIRIINVNDNPPKIVFLNNGKRLSDGRISLPEVETPQRAIVALVHVTDDDSPIEQIRCHLIKEDDMFSFEETGGTSFLTHQQTQQSYNLFNEAIGIHSTYKQYVIRTRKIPDREEKNFYTVTIECMDDEGQYALSRNASLHITITDINEHKPIFTKSIFTGQVIENQLHAEVHMLTPIHATDLDLGVNALITYSLVNPYELSSIQTVTSISSLVTASTPSSSSSSSSSLLVNFVNSTAFFRIDPITGKLWTIQSLDCENRSEYHLVVIAKDSGSPVPLSSSASIIITVEDTNDNMPEFLNTHYLFEVAENAPGGTEIGVVEAIDKDVSTINQRVRYNLRGNNDDLKLITIDRNSGTLRTRRPIDRESRSSISLIVEAENEVPIHRSQSVRNDNFNTIINHIGTEASVVITILNLNDNRPEFILIEPHRSHVTFTWEQLNPLIIPKQTQLNATTIHSKSDSQFGKKEKSIKEENQKLSSLEDANPVCEPLPHRVIDRDMESDSMLDCCILELLDNYNGLFALIPQAPSVLCAMYRPPSPQTYKLTLIAKDGLTNDSLSSQYKDVMKNNNNDNNNNHNINADKANHLCLIKQIPCILLLIDLFNLVHFTVIIRSDPNLRISDKKSNNHRSDQLGIDYLTEKQLNFDQNKLHNDLINNNFNYAERDRLSKDYSHRSLNLDGNVNSGLLYPSGLSSSVSASQQYKLNHSKSYGSGHQTIIIIVMASIAGVLCVLLLVAIILTKRCTFDTVSTSITNTKDFTKEEPNNQNESAVGMKCPSSTGSSPSKTKNFHSFPVNMHHIHSNPDYYAKEMIYHHPVGLASSETAYDISLETMKPPNNVTFLNNYTPFVPLNLRSNNTQLRAISTHSPQTRPIQCQIPIDDDLYQEQKSPIINSSTSFNPWSQSCSPSKNPTYMQMNLTNTRSSPLKNSFQHPKSNENFSKSIYQTIDTRLLKHSQLNNNTPTNTNMIGLATPTIKRDHSNKLHDLNNNNNNNSTNNNGGKVHFNKTKLKLLPKEHFQQINDNLQSTKNDDNNNTETNELIKPLLQRANSERSPYFQTSFV</sequence>
<evidence type="ECO:0000256" key="4">
    <source>
        <dbReference type="ARBA" id="ARBA00022837"/>
    </source>
</evidence>
<dbReference type="GO" id="GO:0005509">
    <property type="term" value="F:calcium ion binding"/>
    <property type="evidence" value="ECO:0007669"/>
    <property type="project" value="UniProtKB-UniRule"/>
</dbReference>
<evidence type="ECO:0000256" key="2">
    <source>
        <dbReference type="ARBA" id="ARBA00022692"/>
    </source>
</evidence>
<gene>
    <name evidence="10" type="ORF">MS3_04701</name>
</gene>
<dbReference type="InterPro" id="IPR002126">
    <property type="entry name" value="Cadherin-like_dom"/>
</dbReference>
<name>A0A094ZTH4_SCHHA</name>
<dbReference type="PANTHER" id="PTHR24028">
    <property type="entry name" value="CADHERIN-87A"/>
    <property type="match status" value="1"/>
</dbReference>
<feature type="region of interest" description="Disordered" evidence="8">
    <location>
        <begin position="898"/>
        <end position="919"/>
    </location>
</feature>
<evidence type="ECO:0000256" key="1">
    <source>
        <dbReference type="ARBA" id="ARBA00004167"/>
    </source>
</evidence>
<dbReference type="InterPro" id="IPR050174">
    <property type="entry name" value="Protocadherin/Cadherin-CA"/>
</dbReference>
<feature type="region of interest" description="Disordered" evidence="8">
    <location>
        <begin position="1200"/>
        <end position="1228"/>
    </location>
</feature>
<dbReference type="EMBL" id="KL250772">
    <property type="protein sequence ID" value="KGB36409.1"/>
    <property type="molecule type" value="Genomic_DNA"/>
</dbReference>
<dbReference type="PANTHER" id="PTHR24028:SF146">
    <property type="entry name" value="CADHERIN 96CB, ISOFORM D-RELATED"/>
    <property type="match status" value="1"/>
</dbReference>
<reference evidence="10" key="1">
    <citation type="journal article" date="2012" name="Nat. Genet.">
        <title>Whole-genome sequence of Schistosoma haematobium.</title>
        <authorList>
            <person name="Young N.D."/>
            <person name="Jex A.R."/>
            <person name="Li B."/>
            <person name="Liu S."/>
            <person name="Yang L."/>
            <person name="Xiong Z."/>
            <person name="Li Y."/>
            <person name="Cantacessi C."/>
            <person name="Hall R.S."/>
            <person name="Xu X."/>
            <person name="Chen F."/>
            <person name="Wu X."/>
            <person name="Zerlotini A."/>
            <person name="Oliveira G."/>
            <person name="Hofmann A."/>
            <person name="Zhang G."/>
            <person name="Fang X."/>
            <person name="Kang Y."/>
            <person name="Campbell B.E."/>
            <person name="Loukas A."/>
            <person name="Ranganathan S."/>
            <person name="Rollinson D."/>
            <person name="Rinaldi G."/>
            <person name="Brindley P.J."/>
            <person name="Yang H."/>
            <person name="Wang J."/>
            <person name="Wang J."/>
            <person name="Gasser R.B."/>
        </authorList>
    </citation>
    <scope>NUCLEOTIDE SEQUENCE [LARGE SCALE GENOMIC DNA]</scope>
</reference>
<accession>A0A094ZTH4</accession>
<dbReference type="PROSITE" id="PS00232">
    <property type="entry name" value="CADHERIN_1"/>
    <property type="match status" value="3"/>
</dbReference>
<dbReference type="InterPro" id="IPR015919">
    <property type="entry name" value="Cadherin-like_sf"/>
</dbReference>
<keyword evidence="7" id="KW-0325">Glycoprotein</keyword>
<dbReference type="Pfam" id="PF00028">
    <property type="entry name" value="Cadherin"/>
    <property type="match status" value="2"/>
</dbReference>
<dbReference type="GO" id="GO:0005886">
    <property type="term" value="C:plasma membrane"/>
    <property type="evidence" value="ECO:0007669"/>
    <property type="project" value="InterPro"/>
</dbReference>
<dbReference type="SUPFAM" id="SSF49313">
    <property type="entry name" value="Cadherin-like"/>
    <property type="match status" value="5"/>
</dbReference>